<evidence type="ECO:0000256" key="1">
    <source>
        <dbReference type="SAM" id="MobiDB-lite"/>
    </source>
</evidence>
<dbReference type="Pfam" id="PF08639">
    <property type="entry name" value="Sld3_STD"/>
    <property type="match status" value="1"/>
</dbReference>
<dbReference type="PANTHER" id="PTHR28067">
    <property type="entry name" value="DNA REPLICATION REGULATOR SLD3"/>
    <property type="match status" value="1"/>
</dbReference>
<comment type="caution">
    <text evidence="3">The sequence shown here is derived from an EMBL/GenBank/DDBJ whole genome shotgun (WGS) entry which is preliminary data.</text>
</comment>
<evidence type="ECO:0000313" key="3">
    <source>
        <dbReference type="EMBL" id="KAK0753968.1"/>
    </source>
</evidence>
<evidence type="ECO:0000259" key="2">
    <source>
        <dbReference type="Pfam" id="PF08639"/>
    </source>
</evidence>
<keyword evidence="4" id="KW-1185">Reference proteome</keyword>
<dbReference type="GO" id="GO:0006270">
    <property type="term" value="P:DNA replication initiation"/>
    <property type="evidence" value="ECO:0007669"/>
    <property type="project" value="InterPro"/>
</dbReference>
<dbReference type="AlphaFoldDB" id="A0AA40F9Y9"/>
<feature type="region of interest" description="Disordered" evidence="1">
    <location>
        <begin position="234"/>
        <end position="304"/>
    </location>
</feature>
<proteinExistence type="predicted"/>
<feature type="compositionally biased region" description="Low complexity" evidence="1">
    <location>
        <begin position="9"/>
        <end position="23"/>
    </location>
</feature>
<accession>A0AA40F9Y9</accession>
<protein>
    <submittedName>
        <fullName evidence="3">DNA replication regulator SLD3-domain-containing protein</fullName>
    </submittedName>
</protein>
<feature type="compositionally biased region" description="Polar residues" evidence="1">
    <location>
        <begin position="41"/>
        <end position="51"/>
    </location>
</feature>
<feature type="region of interest" description="Disordered" evidence="1">
    <location>
        <begin position="810"/>
        <end position="846"/>
    </location>
</feature>
<evidence type="ECO:0000313" key="4">
    <source>
        <dbReference type="Proteomes" id="UP001172155"/>
    </source>
</evidence>
<dbReference type="InterPro" id="IPR013948">
    <property type="entry name" value="DNA_replication_reg_Sld3_C"/>
</dbReference>
<organism evidence="3 4">
    <name type="scientific">Schizothecium vesticola</name>
    <dbReference type="NCBI Taxonomy" id="314040"/>
    <lineage>
        <taxon>Eukaryota</taxon>
        <taxon>Fungi</taxon>
        <taxon>Dikarya</taxon>
        <taxon>Ascomycota</taxon>
        <taxon>Pezizomycotina</taxon>
        <taxon>Sordariomycetes</taxon>
        <taxon>Sordariomycetidae</taxon>
        <taxon>Sordariales</taxon>
        <taxon>Schizotheciaceae</taxon>
        <taxon>Schizothecium</taxon>
    </lineage>
</organism>
<dbReference type="GO" id="GO:0031261">
    <property type="term" value="C:DNA replication preinitiation complex"/>
    <property type="evidence" value="ECO:0007669"/>
    <property type="project" value="TreeGrafter"/>
</dbReference>
<name>A0AA40F9Y9_9PEZI</name>
<gene>
    <name evidence="3" type="ORF">B0T18DRAFT_424429</name>
</gene>
<feature type="compositionally biased region" description="Polar residues" evidence="1">
    <location>
        <begin position="265"/>
        <end position="280"/>
    </location>
</feature>
<feature type="region of interest" description="Disordered" evidence="1">
    <location>
        <begin position="1"/>
        <end position="78"/>
    </location>
</feature>
<dbReference type="Proteomes" id="UP001172155">
    <property type="component" value="Unassembled WGS sequence"/>
</dbReference>
<feature type="region of interest" description="Disordered" evidence="1">
    <location>
        <begin position="586"/>
        <end position="628"/>
    </location>
</feature>
<sequence>MSSVPLPRPGSSASRPPSAAPLGTSSASAKLNGAGILTPASAATHNRTATDSALAGDRKRKRALSIRPPSSTDNVLHDPIVLKTHPAALTSKPHILHPLMLLPRDQLPLSALDLGQPHGDLPIARFFESKIKILDLEGRLGSNVLLARSETTRVAYAVEREAAGLYVVCKLGPWVDLNKLGQAATVVCSERMRAAKPAAPSSSTVPGALVTPFLHKEAKKRRLVIDEIQSMVRRRSIASKEPPSRPSTPGTAAPTSEGPVLGSNGAATLSESGIQPSVNDTLPGEEEPESQALPSPGDTPVQPTADDIFQNIRAQYFEALYHSMGSLAYFAKGPLSRARAAFHLDCDANLEMGDLIEFLKTLVMTTIVIDKKYRDTLPAIIGKFSTADDESDHVNAKSKKKRPKKMKLGKDGLYPTEAEHVRRWWATNKPAAVGDDNTTITPTETKYHISCLRRRETQLQMILILEILALEPLRATTEAVEESQLPGMGSRSMSCEASQEPAAKKKSRTNLPVLLDVHADRLCIWQTTMSDETKALAESQVLPDGQHTQKAERTSDPLRDFCVDILLPFFSARLPELCETINRKLGGPVAQPQTKERMSRPALPSKLKPGAPAKRPTTSARSKEKTLERVLTKERMRRSMSRSASGTIALLRSASVTTIPGLKREASEPLLSMIPKGEPGSLKSRPPLFSSTGNLKPADDPKARKKAQVEAELKDAISALKKPNRALAVKELFDAADKRTISQPKSKLKKQSRLPSIQVKATPANNRFKDILATTTALDDDSIPSSSSLIPSSTAPRKFANLLHRSTTAPAAPFSIQATPARASRTTTSTFPPPPSRDHDPPSSPIMARRAVPAATRRPSPGGILETPVAVRSVTAAAAAAAGVVDDTPIKTRLFGSARDGLVVVAETPEWKGAGAEREREVDIYQRLGWDMGDFDDI</sequence>
<dbReference type="PANTHER" id="PTHR28067:SF1">
    <property type="entry name" value="DNA REPLICATION REGULATOR SLD3"/>
    <property type="match status" value="1"/>
</dbReference>
<feature type="compositionally biased region" description="Low complexity" evidence="1">
    <location>
        <begin position="818"/>
        <end position="830"/>
    </location>
</feature>
<dbReference type="Gene3D" id="1.20.58.2130">
    <property type="match status" value="1"/>
</dbReference>
<feature type="domain" description="DNA replication regulator Sld3 C-terminal" evidence="2">
    <location>
        <begin position="307"/>
        <end position="822"/>
    </location>
</feature>
<reference evidence="3" key="1">
    <citation type="submission" date="2023-06" db="EMBL/GenBank/DDBJ databases">
        <title>Genome-scale phylogeny and comparative genomics of the fungal order Sordariales.</title>
        <authorList>
            <consortium name="Lawrence Berkeley National Laboratory"/>
            <person name="Hensen N."/>
            <person name="Bonometti L."/>
            <person name="Westerberg I."/>
            <person name="Brannstrom I.O."/>
            <person name="Guillou S."/>
            <person name="Cros-Aarteil S."/>
            <person name="Calhoun S."/>
            <person name="Haridas S."/>
            <person name="Kuo A."/>
            <person name="Mondo S."/>
            <person name="Pangilinan J."/>
            <person name="Riley R."/>
            <person name="LaButti K."/>
            <person name="Andreopoulos B."/>
            <person name="Lipzen A."/>
            <person name="Chen C."/>
            <person name="Yanf M."/>
            <person name="Daum C."/>
            <person name="Ng V."/>
            <person name="Clum A."/>
            <person name="Steindorff A."/>
            <person name="Ohm R."/>
            <person name="Martin F."/>
            <person name="Silar P."/>
            <person name="Natvig D."/>
            <person name="Lalanne C."/>
            <person name="Gautier V."/>
            <person name="Ament-velasquez S.L."/>
            <person name="Kruys A."/>
            <person name="Hutchinson M.I."/>
            <person name="Powell A.J."/>
            <person name="Barry K."/>
            <person name="Miller A.N."/>
            <person name="Grigoriev I.V."/>
            <person name="Debuchy R."/>
            <person name="Gladieux P."/>
            <person name="Thoren M.H."/>
            <person name="Johannesson H."/>
        </authorList>
    </citation>
    <scope>NUCLEOTIDE SEQUENCE</scope>
    <source>
        <strain evidence="3">SMH3187-1</strain>
    </source>
</reference>
<feature type="region of interest" description="Disordered" evidence="1">
    <location>
        <begin position="670"/>
        <end position="703"/>
    </location>
</feature>
<dbReference type="EMBL" id="JAUKUD010000001">
    <property type="protein sequence ID" value="KAK0753968.1"/>
    <property type="molecule type" value="Genomic_DNA"/>
</dbReference>
<dbReference type="InterPro" id="IPR042511">
    <property type="entry name" value="Sld3"/>
</dbReference>